<dbReference type="Pfam" id="PF03360">
    <property type="entry name" value="Glyco_transf_43"/>
    <property type="match status" value="1"/>
</dbReference>
<dbReference type="EMBL" id="RQTK01000256">
    <property type="protein sequence ID" value="RUS83156.1"/>
    <property type="molecule type" value="Genomic_DNA"/>
</dbReference>
<dbReference type="AlphaFoldDB" id="A0A3S0ZNH6"/>
<keyword evidence="10" id="KW-0325">Glycoprotein</keyword>
<keyword evidence="4 16" id="KW-0808">Transferase</keyword>
<dbReference type="Proteomes" id="UP000271974">
    <property type="component" value="Unassembled WGS sequence"/>
</dbReference>
<evidence type="ECO:0000256" key="7">
    <source>
        <dbReference type="ARBA" id="ARBA00022968"/>
    </source>
</evidence>
<dbReference type="InterPro" id="IPR029044">
    <property type="entry name" value="Nucleotide-diphossugar_trans"/>
</dbReference>
<keyword evidence="19" id="KW-1185">Reference proteome</keyword>
<dbReference type="UniPathway" id="UPA00378"/>
<sequence length="274" mass="31931">FFIVRECSEEKLVATRELLRKYTDQLQALKSEHKNLLRKQESDKQNVQIKRSGWVSHLPTIYIITPTNYRAEQKADLTRMSHTLKLVNNIHWIVVEDSENKSSMVSKLLERTALNYTHLNVLTPPKFKMASKDPNWLKPRGVLQRNAGLDWLRNQKHIVADRGVLYFADDDNTYSLDLFQEMRYTQKASVWPVGLVGYLRYERPVVKNHKVVGWFTAWKSDRPFAMDMAGFAVNLQLVLKFPEAKFSNEVQRGYQESTFLTGLKLTLDDLEPKA</sequence>
<feature type="coiled-coil region" evidence="17">
    <location>
        <begin position="12"/>
        <end position="50"/>
    </location>
</feature>
<evidence type="ECO:0000256" key="13">
    <source>
        <dbReference type="PIRSR" id="PIRSR605027-1"/>
    </source>
</evidence>
<comment type="caution">
    <text evidence="18">The sequence shown here is derived from an EMBL/GenBank/DDBJ whole genome shotgun (WGS) entry which is preliminary data.</text>
</comment>
<keyword evidence="7 16" id="KW-0735">Signal-anchor</keyword>
<evidence type="ECO:0000256" key="9">
    <source>
        <dbReference type="ARBA" id="ARBA00023136"/>
    </source>
</evidence>
<keyword evidence="9" id="KW-0472">Membrane</keyword>
<evidence type="ECO:0000256" key="12">
    <source>
        <dbReference type="ARBA" id="ARBA00047979"/>
    </source>
</evidence>
<comment type="catalytic activity">
    <reaction evidence="12 16">
        <text>3-O-(beta-D-galactosyl-(1-&gt;3)-beta-D-galactosyl-(1-&gt;4)-beta-D-xylosyl)-L-seryl-[protein] + UDP-alpha-D-glucuronate = 3-O-(beta-D-GlcA-(1-&gt;3)-beta-D-Gal-(1-&gt;3)-beta-D-Gal-(1-&gt;4)-beta-D-Xyl)-L-seryl-[protein] + UDP + H(+)</text>
        <dbReference type="Rhea" id="RHEA:24168"/>
        <dbReference type="Rhea" id="RHEA-COMP:12571"/>
        <dbReference type="Rhea" id="RHEA-COMP:12573"/>
        <dbReference type="ChEBI" id="CHEBI:15378"/>
        <dbReference type="ChEBI" id="CHEBI:58052"/>
        <dbReference type="ChEBI" id="CHEBI:58223"/>
        <dbReference type="ChEBI" id="CHEBI:132090"/>
        <dbReference type="ChEBI" id="CHEBI:132093"/>
        <dbReference type="EC" id="2.4.1.135"/>
    </reaction>
</comment>
<feature type="binding site" evidence="14">
    <location>
        <position position="171"/>
    </location>
    <ligand>
        <name>Mn(2+)</name>
        <dbReference type="ChEBI" id="CHEBI:29035"/>
    </ligand>
</feature>
<keyword evidence="8" id="KW-1133">Transmembrane helix</keyword>
<keyword evidence="11 14" id="KW-0464">Manganese</keyword>
<dbReference type="STRING" id="188477.A0A3S0ZNH6"/>
<evidence type="ECO:0000256" key="14">
    <source>
        <dbReference type="PIRSR" id="PIRSR605027-3"/>
    </source>
</evidence>
<dbReference type="InterPro" id="IPR005027">
    <property type="entry name" value="Glyco_trans_43"/>
</dbReference>
<dbReference type="GO" id="GO:0050650">
    <property type="term" value="P:chondroitin sulfate proteoglycan biosynthetic process"/>
    <property type="evidence" value="ECO:0007669"/>
    <property type="project" value="TreeGrafter"/>
</dbReference>
<dbReference type="SUPFAM" id="SSF53448">
    <property type="entry name" value="Nucleotide-diphospho-sugar transferases"/>
    <property type="match status" value="1"/>
</dbReference>
<protein>
    <recommendedName>
        <fullName evidence="3 16">Galactosylgalactosylxylosylprotein 3-beta-glucuronosyltransferase</fullName>
        <ecNumber evidence="3 16">2.4.1.135</ecNumber>
    </recommendedName>
</protein>
<dbReference type="PANTHER" id="PTHR10896">
    <property type="entry name" value="GALACTOSYLGALACTOSYLXYLOSYLPROTEIN 3-BETA-GLUCURONOSYLTRANSFERASE BETA-1,3-GLUCURONYLTRANSFERASE"/>
    <property type="match status" value="1"/>
</dbReference>
<evidence type="ECO:0000313" key="18">
    <source>
        <dbReference type="EMBL" id="RUS83156.1"/>
    </source>
</evidence>
<dbReference type="Gene3D" id="3.90.550.10">
    <property type="entry name" value="Spore Coat Polysaccharide Biosynthesis Protein SpsA, Chain A"/>
    <property type="match status" value="1"/>
</dbReference>
<evidence type="ECO:0000256" key="8">
    <source>
        <dbReference type="ARBA" id="ARBA00022989"/>
    </source>
</evidence>
<evidence type="ECO:0000256" key="4">
    <source>
        <dbReference type="ARBA" id="ARBA00022679"/>
    </source>
</evidence>
<dbReference type="FunFam" id="3.90.550.10:FF:000044">
    <property type="entry name" value="Galactosylgalactosylxylosylprotein 3-beta-glucuronosyltransferase"/>
    <property type="match status" value="1"/>
</dbReference>
<dbReference type="GO" id="GO:0015018">
    <property type="term" value="F:galactosylgalactosylxylosylprotein 3-beta-glucuronosyltransferase activity"/>
    <property type="evidence" value="ECO:0007669"/>
    <property type="project" value="UniProtKB-UniRule"/>
</dbReference>
<comment type="pathway">
    <text evidence="16">Protein modification; protein glycosylation.</text>
</comment>
<organism evidence="18 19">
    <name type="scientific">Elysia chlorotica</name>
    <name type="common">Eastern emerald elysia</name>
    <name type="synonym">Sea slug</name>
    <dbReference type="NCBI Taxonomy" id="188477"/>
    <lineage>
        <taxon>Eukaryota</taxon>
        <taxon>Metazoa</taxon>
        <taxon>Spiralia</taxon>
        <taxon>Lophotrochozoa</taxon>
        <taxon>Mollusca</taxon>
        <taxon>Gastropoda</taxon>
        <taxon>Heterobranchia</taxon>
        <taxon>Euthyneura</taxon>
        <taxon>Panpulmonata</taxon>
        <taxon>Sacoglossa</taxon>
        <taxon>Placobranchoidea</taxon>
        <taxon>Plakobranchidae</taxon>
        <taxon>Elysia</taxon>
    </lineage>
</organism>
<evidence type="ECO:0000256" key="5">
    <source>
        <dbReference type="ARBA" id="ARBA00022692"/>
    </source>
</evidence>
<keyword evidence="5" id="KW-0812">Transmembrane</keyword>
<evidence type="ECO:0000256" key="16">
    <source>
        <dbReference type="RuleBase" id="RU363127"/>
    </source>
</evidence>
<evidence type="ECO:0000256" key="3">
    <source>
        <dbReference type="ARBA" id="ARBA00012641"/>
    </source>
</evidence>
<dbReference type="PANTHER" id="PTHR10896:SF65">
    <property type="entry name" value="GALACTOSYLGALACTOSYLXYLOSYLPROTEIN 3-BETA-GLUCURONOSYLTRANSFERASE 3"/>
    <property type="match status" value="1"/>
</dbReference>
<evidence type="ECO:0000256" key="10">
    <source>
        <dbReference type="ARBA" id="ARBA00023180"/>
    </source>
</evidence>
<name>A0A3S0ZNH6_ELYCH</name>
<keyword evidence="17" id="KW-0175">Coiled coil</keyword>
<accession>A0A3S0ZNH6</accession>
<keyword evidence="16" id="KW-0333">Golgi apparatus</keyword>
<proteinExistence type="inferred from homology"/>
<evidence type="ECO:0000256" key="11">
    <source>
        <dbReference type="ARBA" id="ARBA00023211"/>
    </source>
</evidence>
<evidence type="ECO:0000256" key="2">
    <source>
        <dbReference type="ARBA" id="ARBA00007706"/>
    </source>
</evidence>
<feature type="non-terminal residue" evidence="18">
    <location>
        <position position="274"/>
    </location>
</feature>
<evidence type="ECO:0000256" key="15">
    <source>
        <dbReference type="PIRSR" id="PIRSR605027-4"/>
    </source>
</evidence>
<gene>
    <name evidence="18" type="ORF">EGW08_009103</name>
</gene>
<keyword evidence="6 14" id="KW-0479">Metal-binding</keyword>
<evidence type="ECO:0000256" key="6">
    <source>
        <dbReference type="ARBA" id="ARBA00022723"/>
    </source>
</evidence>
<dbReference type="GO" id="GO:0046872">
    <property type="term" value="F:metal ion binding"/>
    <property type="evidence" value="ECO:0007669"/>
    <property type="project" value="UniProtKB-KW"/>
</dbReference>
<evidence type="ECO:0000313" key="19">
    <source>
        <dbReference type="Proteomes" id="UP000271974"/>
    </source>
</evidence>
<reference evidence="18 19" key="1">
    <citation type="submission" date="2019-01" db="EMBL/GenBank/DDBJ databases">
        <title>A draft genome assembly of the solar-powered sea slug Elysia chlorotica.</title>
        <authorList>
            <person name="Cai H."/>
            <person name="Li Q."/>
            <person name="Fang X."/>
            <person name="Li J."/>
            <person name="Curtis N.E."/>
            <person name="Altenburger A."/>
            <person name="Shibata T."/>
            <person name="Feng M."/>
            <person name="Maeda T."/>
            <person name="Schwartz J.A."/>
            <person name="Shigenobu S."/>
            <person name="Lundholm N."/>
            <person name="Nishiyama T."/>
            <person name="Yang H."/>
            <person name="Hasebe M."/>
            <person name="Li S."/>
            <person name="Pierce S.K."/>
            <person name="Wang J."/>
        </authorList>
    </citation>
    <scope>NUCLEOTIDE SEQUENCE [LARGE SCALE GENOMIC DNA]</scope>
    <source>
        <strain evidence="18">EC2010</strain>
        <tissue evidence="18">Whole organism of an adult</tissue>
    </source>
</reference>
<comment type="subcellular location">
    <subcellularLocation>
        <location evidence="16">Golgi apparatus membrane</location>
        <topology evidence="16">Single-pass type II membrane protein</topology>
    </subcellularLocation>
    <subcellularLocation>
        <location evidence="1">Membrane</location>
        <topology evidence="1">Single-pass type II membrane protein</topology>
    </subcellularLocation>
</comment>
<evidence type="ECO:0000256" key="17">
    <source>
        <dbReference type="SAM" id="Coils"/>
    </source>
</evidence>
<evidence type="ECO:0000256" key="1">
    <source>
        <dbReference type="ARBA" id="ARBA00004606"/>
    </source>
</evidence>
<comment type="similarity">
    <text evidence="2 16">Belongs to the glycosyltransferase 43 family.</text>
</comment>
<dbReference type="GO" id="GO:0000139">
    <property type="term" value="C:Golgi membrane"/>
    <property type="evidence" value="ECO:0007669"/>
    <property type="project" value="UniProtKB-SubCell"/>
</dbReference>
<dbReference type="EC" id="2.4.1.135" evidence="3 16"/>
<dbReference type="GO" id="GO:0005975">
    <property type="term" value="P:carbohydrate metabolic process"/>
    <property type="evidence" value="ECO:0007669"/>
    <property type="project" value="TreeGrafter"/>
</dbReference>
<feature type="active site" description="Proton donor/acceptor" evidence="13">
    <location>
        <position position="256"/>
    </location>
</feature>
<comment type="cofactor">
    <cofactor evidence="14 16">
        <name>Mn(2+)</name>
        <dbReference type="ChEBI" id="CHEBI:29035"/>
    </cofactor>
</comment>
<dbReference type="OrthoDB" id="675023at2759"/>
<feature type="site" description="Interaction with galactose moiety of substrate glycoprotein" evidence="15">
    <location>
        <position position="202"/>
    </location>
</feature>
<feature type="non-terminal residue" evidence="18">
    <location>
        <position position="1"/>
    </location>
</feature>
<dbReference type="CDD" id="cd00218">
    <property type="entry name" value="GlcAT-I"/>
    <property type="match status" value="1"/>
</dbReference>